<reference evidence="2 3" key="1">
    <citation type="submission" date="2019-11" db="EMBL/GenBank/DDBJ databases">
        <title>Draft Genome Sequence of Plant Growth-Promoting Rhizosphere-Associated Bacteria.</title>
        <authorList>
            <person name="Vasilyev I.Y."/>
            <person name="Radchenko V."/>
            <person name="Ilnitskaya E.V."/>
        </authorList>
    </citation>
    <scope>NUCLEOTIDE SEQUENCE [LARGE SCALE GENOMIC DNA]</scope>
    <source>
        <strain evidence="2 3">VRA_MhP_f</strain>
    </source>
</reference>
<comment type="caution">
    <text evidence="2">The sequence shown here is derived from an EMBL/GenBank/DDBJ whole genome shotgun (WGS) entry which is preliminary data.</text>
</comment>
<dbReference type="GO" id="GO:0016740">
    <property type="term" value="F:transferase activity"/>
    <property type="evidence" value="ECO:0007669"/>
    <property type="project" value="UniProtKB-KW"/>
</dbReference>
<dbReference type="InterPro" id="IPR038321">
    <property type="entry name" value="TmcA_C_sf"/>
</dbReference>
<feature type="non-terminal residue" evidence="2">
    <location>
        <position position="1"/>
    </location>
</feature>
<dbReference type="AlphaFoldDB" id="A0A7X2MSF7"/>
<feature type="domain" description="tRNA(Met) cytidine acetyltransferase TmcA tRNA-binding" evidence="1">
    <location>
        <begin position="8"/>
        <end position="123"/>
    </location>
</feature>
<keyword evidence="2" id="KW-0808">Transferase</keyword>
<accession>A0A7X2MSF7</accession>
<organism evidence="2 3">
    <name type="scientific">Enterobacter agglomerans</name>
    <name type="common">Erwinia herbicola</name>
    <name type="synonym">Pantoea agglomerans</name>
    <dbReference type="NCBI Taxonomy" id="549"/>
    <lineage>
        <taxon>Bacteria</taxon>
        <taxon>Pseudomonadati</taxon>
        <taxon>Pseudomonadota</taxon>
        <taxon>Gammaproteobacteria</taxon>
        <taxon>Enterobacterales</taxon>
        <taxon>Erwiniaceae</taxon>
        <taxon>Pantoea</taxon>
        <taxon>Pantoea agglomerans group</taxon>
    </lineage>
</organism>
<proteinExistence type="predicted"/>
<dbReference type="Gene3D" id="1.20.120.890">
    <property type="entry name" value="tRNA(Met) cytidine acetyltransferase, tail domain"/>
    <property type="match status" value="1"/>
</dbReference>
<evidence type="ECO:0000259" key="1">
    <source>
        <dbReference type="Pfam" id="PF17176"/>
    </source>
</evidence>
<evidence type="ECO:0000313" key="3">
    <source>
        <dbReference type="Proteomes" id="UP000461948"/>
    </source>
</evidence>
<gene>
    <name evidence="2" type="ORF">GKC49_26245</name>
</gene>
<dbReference type="EMBL" id="WKLC01001836">
    <property type="protein sequence ID" value="MSE18460.1"/>
    <property type="molecule type" value="Genomic_DNA"/>
</dbReference>
<sequence>MLPCSAAGEALQHRAAEQLARDWPLLRQHIALELQFDQVTDDGLTAQDIRLAAGFAWAQRPLEASLPVLQRLVQASSASLPLLAAAVATPTALGELAQQAGVSGRKALVAALRQQAAAALQTLGVDAALLHLPLK</sequence>
<evidence type="ECO:0000313" key="2">
    <source>
        <dbReference type="EMBL" id="MSE18460.1"/>
    </source>
</evidence>
<protein>
    <submittedName>
        <fullName evidence="2">tRNA cytosine(34) acetyltransferase TmcA</fullName>
    </submittedName>
</protein>
<dbReference type="Proteomes" id="UP000461948">
    <property type="component" value="Unassembled WGS sequence"/>
</dbReference>
<dbReference type="InterPro" id="IPR033442">
    <property type="entry name" value="TmcA_tRNA_bind"/>
</dbReference>
<dbReference type="Pfam" id="PF17176">
    <property type="entry name" value="tRNA_bind_3"/>
    <property type="match status" value="1"/>
</dbReference>
<name>A0A7X2MSF7_ENTAG</name>